<dbReference type="RefSeq" id="WP_064285216.1">
    <property type="nucleotide sequence ID" value="NZ_LWCS01000087.1"/>
</dbReference>
<dbReference type="EMBL" id="LWCS01000087">
    <property type="protein sequence ID" value="OAN27424.1"/>
    <property type="molecule type" value="Genomic_DNA"/>
</dbReference>
<dbReference type="PANTHER" id="PTHR46438">
    <property type="entry name" value="ALPHA/BETA-HYDROLASES SUPERFAMILY PROTEIN"/>
    <property type="match status" value="1"/>
</dbReference>
<dbReference type="InterPro" id="IPR000073">
    <property type="entry name" value="AB_hydrolase_1"/>
</dbReference>
<sequence length="329" mass="35846">MGRYAGVFGPHAPEATYVEHTYPEQLFDTGEVRLNYAVAGDETKPPLLLIPGQSESWWGYEPAMPLLAEHFHVHAVDMRGQGRSTRTPHRYTLDNVGNDLVRFLDGVIGKPAFVSGLSSGGLASAWLSAYAKPGQVIAACWEDPPFFSSEIDPVVGPPITDSIGPLFGMWARYLGDQWSVGDWDGFVAAVPDELADWQAHVALVVGTAEPAQNLREYDPEWGKAFITGTFAASCPHHVMLSQVKVPVLFTHHFRMIDEASGGLIGACTDVQAGRVSQLVKGAGQSLTYRSFPMMGHSMHGQDPKLFAETLIAWFAGFTPRDPSPPGRLR</sequence>
<comment type="caution">
    <text evidence="2">The sequence shown here is derived from an EMBL/GenBank/DDBJ whole genome shotgun (WGS) entry which is preliminary data.</text>
</comment>
<feature type="domain" description="AB hydrolase-1" evidence="1">
    <location>
        <begin position="47"/>
        <end position="308"/>
    </location>
</feature>
<organism evidence="2 3">
    <name type="scientific">Mycolicibacterium iranicum</name>
    <name type="common">Mycobacterium iranicum</name>
    <dbReference type="NCBI Taxonomy" id="912594"/>
    <lineage>
        <taxon>Bacteria</taxon>
        <taxon>Bacillati</taxon>
        <taxon>Actinomycetota</taxon>
        <taxon>Actinomycetes</taxon>
        <taxon>Mycobacteriales</taxon>
        <taxon>Mycobacteriaceae</taxon>
        <taxon>Mycolicibacterium</taxon>
    </lineage>
</organism>
<dbReference type="OrthoDB" id="4222986at2"/>
<dbReference type="STRING" id="912594.AWC12_04760"/>
<dbReference type="Proteomes" id="UP000078396">
    <property type="component" value="Unassembled WGS sequence"/>
</dbReference>
<evidence type="ECO:0000313" key="2">
    <source>
        <dbReference type="EMBL" id="OAN27424.1"/>
    </source>
</evidence>
<keyword evidence="2" id="KW-0378">Hydrolase</keyword>
<dbReference type="SUPFAM" id="SSF53474">
    <property type="entry name" value="alpha/beta-Hydrolases"/>
    <property type="match status" value="1"/>
</dbReference>
<dbReference type="Gene3D" id="3.40.50.1820">
    <property type="entry name" value="alpha/beta hydrolase"/>
    <property type="match status" value="1"/>
</dbReference>
<dbReference type="AlphaFoldDB" id="A0A178LBL0"/>
<proteinExistence type="predicted"/>
<dbReference type="InterPro" id="IPR029058">
    <property type="entry name" value="AB_hydrolase_fold"/>
</dbReference>
<dbReference type="Pfam" id="PF12697">
    <property type="entry name" value="Abhydrolase_6"/>
    <property type="match status" value="1"/>
</dbReference>
<gene>
    <name evidence="2" type="ORF">A4X20_11255</name>
</gene>
<dbReference type="eggNOG" id="COG2267">
    <property type="taxonomic scope" value="Bacteria"/>
</dbReference>
<evidence type="ECO:0000313" key="3">
    <source>
        <dbReference type="Proteomes" id="UP000078396"/>
    </source>
</evidence>
<name>A0A178LBL0_MYCIR</name>
<reference evidence="2 3" key="1">
    <citation type="submission" date="2016-04" db="EMBL/GenBank/DDBJ databases">
        <title>Draft Genome Sequences of Staphylococcus capitis Strain H36, S. capitis Strain H65, S. cohnii Strain H62, S. hominis Strain H69, Mycobacterium iranicum Strain H39, Plantibacter sp. Strain H53, Pseudomonas oryzihabitans Strain H72, and Microbacterium sp. Strain H83, isolated from residential settings.</title>
        <authorList>
            <person name="Lymperopoulou D."/>
            <person name="Adams R.I."/>
            <person name="Lindow S."/>
            <person name="Coil D.A."/>
            <person name="Jospin G."/>
            <person name="Eisen J.A."/>
        </authorList>
    </citation>
    <scope>NUCLEOTIDE SEQUENCE [LARGE SCALE GENOMIC DNA]</scope>
    <source>
        <strain evidence="2 3">H39</strain>
    </source>
</reference>
<accession>A0A178LBL0</accession>
<dbReference type="PANTHER" id="PTHR46438:SF2">
    <property type="entry name" value="ALPHA_BETA-HYDROLASES SUPERFAMILY PROTEIN"/>
    <property type="match status" value="1"/>
</dbReference>
<evidence type="ECO:0000259" key="1">
    <source>
        <dbReference type="Pfam" id="PF12697"/>
    </source>
</evidence>
<protein>
    <submittedName>
        <fullName evidence="2">Hydrolase</fullName>
    </submittedName>
</protein>
<dbReference type="GO" id="GO:0016787">
    <property type="term" value="F:hydrolase activity"/>
    <property type="evidence" value="ECO:0007669"/>
    <property type="project" value="UniProtKB-KW"/>
</dbReference>